<protein>
    <submittedName>
        <fullName evidence="3">Uncharacterized protein</fullName>
    </submittedName>
</protein>
<evidence type="ECO:0000256" key="2">
    <source>
        <dbReference type="SAM" id="Phobius"/>
    </source>
</evidence>
<dbReference type="PhylomeDB" id="A0A0G4HPF8"/>
<feature type="compositionally biased region" description="Basic and acidic residues" evidence="1">
    <location>
        <begin position="1"/>
        <end position="52"/>
    </location>
</feature>
<accession>A0A0G4HPF8</accession>
<keyword evidence="2" id="KW-0812">Transmembrane</keyword>
<keyword evidence="2" id="KW-1133">Transmembrane helix</keyword>
<feature type="compositionally biased region" description="Basic and acidic residues" evidence="1">
    <location>
        <begin position="63"/>
        <end position="72"/>
    </location>
</feature>
<feature type="transmembrane region" description="Helical" evidence="2">
    <location>
        <begin position="104"/>
        <end position="123"/>
    </location>
</feature>
<evidence type="ECO:0000313" key="3">
    <source>
        <dbReference type="EMBL" id="CEM46097.1"/>
    </source>
</evidence>
<reference evidence="3" key="1">
    <citation type="submission" date="2014-11" db="EMBL/GenBank/DDBJ databases">
        <authorList>
            <person name="Otto D Thomas"/>
            <person name="Naeem Raeece"/>
        </authorList>
    </citation>
    <scope>NUCLEOTIDE SEQUENCE</scope>
</reference>
<dbReference type="EMBL" id="CDMZ01003367">
    <property type="protein sequence ID" value="CEM46097.1"/>
    <property type="molecule type" value="Genomic_DNA"/>
</dbReference>
<keyword evidence="2" id="KW-0472">Membrane</keyword>
<gene>
    <name evidence="3" type="ORF">Cvel_29799</name>
</gene>
<organism evidence="3">
    <name type="scientific">Chromera velia CCMP2878</name>
    <dbReference type="NCBI Taxonomy" id="1169474"/>
    <lineage>
        <taxon>Eukaryota</taxon>
        <taxon>Sar</taxon>
        <taxon>Alveolata</taxon>
        <taxon>Colpodellida</taxon>
        <taxon>Chromeraceae</taxon>
        <taxon>Chromera</taxon>
    </lineage>
</organism>
<dbReference type="AlphaFoldDB" id="A0A0G4HPF8"/>
<evidence type="ECO:0000256" key="1">
    <source>
        <dbReference type="SAM" id="MobiDB-lite"/>
    </source>
</evidence>
<name>A0A0G4HPF8_9ALVE</name>
<proteinExistence type="predicted"/>
<feature type="region of interest" description="Disordered" evidence="1">
    <location>
        <begin position="1"/>
        <end position="78"/>
    </location>
</feature>
<sequence length="450" mass="51628">MGWRLTWKEKEAQQAEKEKEENRQEEEKAAQSRQTMDKGDRLQCDREGEQPQKYKGTKGRIKRTGDENEGRQRQGINRKPKARCFSKGFMDKRAVDTYVGTPSAWAILIFAIFSLTFSLNLFAGDISGAFFITSDRNEKCAAVIIPDWLPEIPDKNPYDDINDEDYAKLRRAALAIKPGELRLIEKGLYGMPCSGNIFDKSFAEVQGQAGYKRVETGVVIKVGESGQPADSVQINWIDDVFGGRKGKKEMEGKIEFLKTKFDWGHLRELPPQSSIKYAGMDFMFSHSTTKISQDSYCRGVNTDAIWRVLGEKRKGGEVRATDLEPATEKEKEGRLEPLVRSINGVLHWMVRTRPNRRVWADVLSCHSTRLCRRIMQAGIRVMEMLKEKKEPLRIRALNRLKRMMLAIMPDSAYSRKTYSGRLGWLIFLVEEDWTPEKALELVNPWENCIS</sequence>
<dbReference type="VEuPathDB" id="CryptoDB:Cvel_29799"/>